<dbReference type="EMBL" id="KV441487">
    <property type="protein sequence ID" value="OAG17284.1"/>
    <property type="molecule type" value="Genomic_DNA"/>
</dbReference>
<evidence type="ECO:0000313" key="3">
    <source>
        <dbReference type="Proteomes" id="UP000077248"/>
    </source>
</evidence>
<proteinExistence type="predicted"/>
<dbReference type="VEuPathDB" id="FungiDB:CC77DRAFT_1097721"/>
<dbReference type="RefSeq" id="XP_018382705.1">
    <property type="nucleotide sequence ID" value="XM_018529911.1"/>
</dbReference>
<sequence length="397" mass="43701">MDLSLNNGAPSEHQRSCIERMLQMENFNIIQSLLARKIYLAHQDALPYVQSVNSNKESATGLDVSAPFRLYSTFGLDKRHCLASLASVPYQTVERWIRESGTSSTRLQAPLQDVNAHSSFAAHRSPTTERSGSTGPPGPHAFRQFTPNLWQHSRCKVEKGYFTPDCPVCFKKGYGPKSEKQLRSHLGRAEHTRQYKIDPTPNNGSEVYRCCDKIFDGKEPWVSHVVRFHCHCTDTPSGGLQGVSTPGSSSGRYAGENCYQGTPSSGVTRNTSVSGTESCRCSGVSGLHEGSPKSSEFPVSFEDATTLPSEPNFHLKPPYLPQTVASTSIPNEQFPLAVDGSGNVLLDYDGNQIFRTYDSSLVSAKYGGLIPIVIGQPLFAYEDSGKIHNYWYGTNIF</sequence>
<dbReference type="GeneID" id="29115505"/>
<feature type="region of interest" description="Disordered" evidence="1">
    <location>
        <begin position="120"/>
        <end position="142"/>
    </location>
</feature>
<gene>
    <name evidence="2" type="ORF">CC77DRAFT_1097721</name>
</gene>
<dbReference type="KEGG" id="aalt:CC77DRAFT_1097721"/>
<evidence type="ECO:0000313" key="2">
    <source>
        <dbReference type="EMBL" id="OAG17284.1"/>
    </source>
</evidence>
<dbReference type="AlphaFoldDB" id="A0A177DBT7"/>
<evidence type="ECO:0000256" key="1">
    <source>
        <dbReference type="SAM" id="MobiDB-lite"/>
    </source>
</evidence>
<accession>A0A177DBT7</accession>
<feature type="compositionally biased region" description="Polar residues" evidence="1">
    <location>
        <begin position="259"/>
        <end position="274"/>
    </location>
</feature>
<feature type="region of interest" description="Disordered" evidence="1">
    <location>
        <begin position="254"/>
        <end position="274"/>
    </location>
</feature>
<name>A0A177DBT7_ALTAL</name>
<protein>
    <submittedName>
        <fullName evidence="2">Uncharacterized protein</fullName>
    </submittedName>
</protein>
<dbReference type="Proteomes" id="UP000077248">
    <property type="component" value="Unassembled WGS sequence"/>
</dbReference>
<reference evidence="2 3" key="1">
    <citation type="submission" date="2016-05" db="EMBL/GenBank/DDBJ databases">
        <title>Comparative analysis of secretome profiles of manganese(II)-oxidizing ascomycete fungi.</title>
        <authorList>
            <consortium name="DOE Joint Genome Institute"/>
            <person name="Zeiner C.A."/>
            <person name="Purvine S.O."/>
            <person name="Zink E.M."/>
            <person name="Wu S."/>
            <person name="Pasa-Tolic L."/>
            <person name="Chaput D.L."/>
            <person name="Haridas S."/>
            <person name="Grigoriev I.V."/>
            <person name="Santelli C.M."/>
            <person name="Hansel C.M."/>
        </authorList>
    </citation>
    <scope>NUCLEOTIDE SEQUENCE [LARGE SCALE GENOMIC DNA]</scope>
    <source>
        <strain evidence="2 3">SRC1lrK2f</strain>
    </source>
</reference>
<organism evidence="2 3">
    <name type="scientific">Alternaria alternata</name>
    <name type="common">Alternaria rot fungus</name>
    <name type="synonym">Torula alternata</name>
    <dbReference type="NCBI Taxonomy" id="5599"/>
    <lineage>
        <taxon>Eukaryota</taxon>
        <taxon>Fungi</taxon>
        <taxon>Dikarya</taxon>
        <taxon>Ascomycota</taxon>
        <taxon>Pezizomycotina</taxon>
        <taxon>Dothideomycetes</taxon>
        <taxon>Pleosporomycetidae</taxon>
        <taxon>Pleosporales</taxon>
        <taxon>Pleosporineae</taxon>
        <taxon>Pleosporaceae</taxon>
        <taxon>Alternaria</taxon>
        <taxon>Alternaria sect. Alternaria</taxon>
        <taxon>Alternaria alternata complex</taxon>
    </lineage>
</organism>
<keyword evidence="3" id="KW-1185">Reference proteome</keyword>